<dbReference type="RefSeq" id="WP_179237542.1">
    <property type="nucleotide sequence ID" value="NZ_JACBNQ010000005.1"/>
</dbReference>
<comment type="caution">
    <text evidence="2">The sequence shown here is derived from an EMBL/GenBank/DDBJ whole genome shotgun (WGS) entry which is preliminary data.</text>
</comment>
<dbReference type="InterPro" id="IPR001119">
    <property type="entry name" value="SLH_dom"/>
</dbReference>
<reference evidence="2" key="1">
    <citation type="submission" date="2020-07" db="EMBL/GenBank/DDBJ databases">
        <title>Genomic analysis of a strain of Sedimentibacter Hydroxybenzoicus DSM7310.</title>
        <authorList>
            <person name="Ma S."/>
        </authorList>
    </citation>
    <scope>NUCLEOTIDE SEQUENCE</scope>
    <source>
        <strain evidence="2">DSM 7310</strain>
    </source>
</reference>
<proteinExistence type="predicted"/>
<dbReference type="GO" id="GO:0006508">
    <property type="term" value="P:proteolysis"/>
    <property type="evidence" value="ECO:0007669"/>
    <property type="project" value="InterPro"/>
</dbReference>
<evidence type="ECO:0000313" key="3">
    <source>
        <dbReference type="Proteomes" id="UP000611629"/>
    </source>
</evidence>
<name>A0A974BJD4_SEDHY</name>
<organism evidence="2 3">
    <name type="scientific">Sedimentibacter hydroxybenzoicus DSM 7310</name>
    <dbReference type="NCBI Taxonomy" id="1123245"/>
    <lineage>
        <taxon>Bacteria</taxon>
        <taxon>Bacillati</taxon>
        <taxon>Bacillota</taxon>
        <taxon>Tissierellia</taxon>
        <taxon>Sedimentibacter</taxon>
    </lineage>
</organism>
<dbReference type="AlphaFoldDB" id="A0A974BJD4"/>
<accession>A0A974BJD4</accession>
<dbReference type="Pfam" id="PF00395">
    <property type="entry name" value="SLH"/>
    <property type="match status" value="1"/>
</dbReference>
<evidence type="ECO:0000259" key="1">
    <source>
        <dbReference type="PROSITE" id="PS51272"/>
    </source>
</evidence>
<evidence type="ECO:0000313" key="2">
    <source>
        <dbReference type="EMBL" id="NYB73847.1"/>
    </source>
</evidence>
<feature type="domain" description="SLH" evidence="1">
    <location>
        <begin position="255"/>
        <end position="318"/>
    </location>
</feature>
<dbReference type="Proteomes" id="UP000611629">
    <property type="component" value="Unassembled WGS sequence"/>
</dbReference>
<dbReference type="InterPro" id="IPR000209">
    <property type="entry name" value="Peptidase_S8/S53_dom"/>
</dbReference>
<keyword evidence="3" id="KW-1185">Reference proteome</keyword>
<dbReference type="PROSITE" id="PS51272">
    <property type="entry name" value="SLH"/>
    <property type="match status" value="1"/>
</dbReference>
<dbReference type="EMBL" id="JACBNQ010000005">
    <property type="protein sequence ID" value="NYB73847.1"/>
    <property type="molecule type" value="Genomic_DNA"/>
</dbReference>
<dbReference type="Gene3D" id="3.40.50.200">
    <property type="entry name" value="Peptidase S8/S53 domain"/>
    <property type="match status" value="1"/>
</dbReference>
<gene>
    <name evidence="2" type="ORF">HZF24_06805</name>
</gene>
<protein>
    <submittedName>
        <fullName evidence="2">S-layer homology domain-containing protein</fullName>
    </submittedName>
</protein>
<dbReference type="SUPFAM" id="SSF52743">
    <property type="entry name" value="Subtilisin-like"/>
    <property type="match status" value="1"/>
</dbReference>
<dbReference type="GO" id="GO:0004252">
    <property type="term" value="F:serine-type endopeptidase activity"/>
    <property type="evidence" value="ECO:0007669"/>
    <property type="project" value="InterPro"/>
</dbReference>
<dbReference type="InterPro" id="IPR036852">
    <property type="entry name" value="Peptidase_S8/S53_dom_sf"/>
</dbReference>
<dbReference type="Pfam" id="PF00082">
    <property type="entry name" value="Peptidase_S8"/>
    <property type="match status" value="1"/>
</dbReference>
<sequence>MILSRQFAFLNVDKYHELGYKGQGFTVVNAENYPGKDDHGAMTTGVINDFIPECRVINSIIGGSGRNRHINYQGEYIPLEEAITRLNIKAFTSSHSASFDKTTMDYYKELQERYGVFFFSAAGNDAESVRKDWNRYDTAIAVGAAVIDEKGKVSRVYYSGIGEELDFMCTMGTGNGTSSASPALLSLSILLCQRYGDMNQAELREVFKSITYNMDVDGWDERTGWGIPVLPLTEKLEILETLRKGGTDTMPDKPATLNFTDVNESDWFYDDVKFCVENGLMQGDGDDTFEPQKPVTRAEEAATTRRIYEKIMQEIEGRV</sequence>